<dbReference type="EnsemblMetazoa" id="GBRI042970-RA">
    <property type="protein sequence ID" value="GBRI042970-PA"/>
    <property type="gene ID" value="GBRI042970"/>
</dbReference>
<dbReference type="Proteomes" id="UP000091820">
    <property type="component" value="Unassembled WGS sequence"/>
</dbReference>
<protein>
    <submittedName>
        <fullName evidence="2">Uncharacterized protein</fullName>
    </submittedName>
</protein>
<keyword evidence="3" id="KW-1185">Reference proteome</keyword>
<dbReference type="VEuPathDB" id="VectorBase:GBRI042970"/>
<keyword evidence="1" id="KW-0812">Transmembrane</keyword>
<accession>A0A1A9X3G7</accession>
<evidence type="ECO:0000313" key="3">
    <source>
        <dbReference type="Proteomes" id="UP000091820"/>
    </source>
</evidence>
<evidence type="ECO:0000313" key="2">
    <source>
        <dbReference type="EnsemblMetazoa" id="GBRI042970-PA"/>
    </source>
</evidence>
<organism evidence="2 3">
    <name type="scientific">Glossina brevipalpis</name>
    <dbReference type="NCBI Taxonomy" id="37001"/>
    <lineage>
        <taxon>Eukaryota</taxon>
        <taxon>Metazoa</taxon>
        <taxon>Ecdysozoa</taxon>
        <taxon>Arthropoda</taxon>
        <taxon>Hexapoda</taxon>
        <taxon>Insecta</taxon>
        <taxon>Pterygota</taxon>
        <taxon>Neoptera</taxon>
        <taxon>Endopterygota</taxon>
        <taxon>Diptera</taxon>
        <taxon>Brachycera</taxon>
        <taxon>Muscomorpha</taxon>
        <taxon>Hippoboscoidea</taxon>
        <taxon>Glossinidae</taxon>
        <taxon>Glossina</taxon>
    </lineage>
</organism>
<feature type="transmembrane region" description="Helical" evidence="1">
    <location>
        <begin position="80"/>
        <end position="103"/>
    </location>
</feature>
<dbReference type="AlphaFoldDB" id="A0A1A9X3G7"/>
<proteinExistence type="predicted"/>
<evidence type="ECO:0000256" key="1">
    <source>
        <dbReference type="SAM" id="Phobius"/>
    </source>
</evidence>
<keyword evidence="1" id="KW-1133">Transmembrane helix</keyword>
<reference evidence="3" key="1">
    <citation type="submission" date="2014-03" db="EMBL/GenBank/DDBJ databases">
        <authorList>
            <person name="Aksoy S."/>
            <person name="Warren W."/>
            <person name="Wilson R.K."/>
        </authorList>
    </citation>
    <scope>NUCLEOTIDE SEQUENCE [LARGE SCALE GENOMIC DNA]</scope>
    <source>
        <strain evidence="3">IAEA</strain>
    </source>
</reference>
<keyword evidence="1" id="KW-0472">Membrane</keyword>
<name>A0A1A9X3G7_9MUSC</name>
<sequence length="111" mass="12837">MSSNRFVTSKIIYCSSIWATPSPTERYMDLFCCFIMLSVSPVVMQLYPQKSVNFNAVNYRTRISTVERNTYTDIILKRKLTGVVLLMLTVTALRVLVCFYTLANKYTQQIL</sequence>
<reference evidence="2" key="2">
    <citation type="submission" date="2020-05" db="UniProtKB">
        <authorList>
            <consortium name="EnsemblMetazoa"/>
        </authorList>
    </citation>
    <scope>IDENTIFICATION</scope>
    <source>
        <strain evidence="2">IAEA</strain>
    </source>
</reference>